<evidence type="ECO:0000256" key="3">
    <source>
        <dbReference type="RuleBase" id="RU000524"/>
    </source>
</evidence>
<proteinExistence type="predicted"/>
<evidence type="ECO:0000313" key="5">
    <source>
        <dbReference type="Proteomes" id="UP000261223"/>
    </source>
</evidence>
<dbReference type="PROSITE" id="PS50935">
    <property type="entry name" value="SSB"/>
    <property type="match status" value="1"/>
</dbReference>
<dbReference type="NCBIfam" id="TIGR00621">
    <property type="entry name" value="ssb"/>
    <property type="match status" value="1"/>
</dbReference>
<accession>A0A3E4UL03</accession>
<evidence type="ECO:0000313" key="4">
    <source>
        <dbReference type="EMBL" id="RGM11248.1"/>
    </source>
</evidence>
<dbReference type="GO" id="GO:0003697">
    <property type="term" value="F:single-stranded DNA binding"/>
    <property type="evidence" value="ECO:0007669"/>
    <property type="project" value="InterPro"/>
</dbReference>
<dbReference type="GO" id="GO:0006260">
    <property type="term" value="P:DNA replication"/>
    <property type="evidence" value="ECO:0007669"/>
    <property type="project" value="InterPro"/>
</dbReference>
<dbReference type="SUPFAM" id="SSF50249">
    <property type="entry name" value="Nucleic acid-binding proteins"/>
    <property type="match status" value="1"/>
</dbReference>
<evidence type="ECO:0000256" key="1">
    <source>
        <dbReference type="ARBA" id="ARBA00023125"/>
    </source>
</evidence>
<evidence type="ECO:0000256" key="2">
    <source>
        <dbReference type="PROSITE-ProRule" id="PRU00252"/>
    </source>
</evidence>
<dbReference type="Gene3D" id="2.40.50.140">
    <property type="entry name" value="Nucleic acid-binding proteins"/>
    <property type="match status" value="1"/>
</dbReference>
<dbReference type="Proteomes" id="UP000261223">
    <property type="component" value="Unassembled WGS sequence"/>
</dbReference>
<dbReference type="PANTHER" id="PTHR10302:SF0">
    <property type="entry name" value="SINGLE-STRANDED DNA-BINDING PROTEIN, MITOCHONDRIAL"/>
    <property type="match status" value="1"/>
</dbReference>
<sequence>MFLSQVIGNLGADASIQTGENDKKYVTFSVAHSELGKDSNGNSVERPVWINVSWSNYSDRILAYLKKGTKVFVNGRTKVKVYTDNNGEPQPGIVLYAIDVVLCGARADNASNV</sequence>
<dbReference type="Pfam" id="PF00436">
    <property type="entry name" value="SSB"/>
    <property type="match status" value="1"/>
</dbReference>
<name>A0A3E4UL03_BACSE</name>
<dbReference type="EMBL" id="QSSV01000019">
    <property type="protein sequence ID" value="RGM11248.1"/>
    <property type="molecule type" value="Genomic_DNA"/>
</dbReference>
<dbReference type="InterPro" id="IPR012340">
    <property type="entry name" value="NA-bd_OB-fold"/>
</dbReference>
<dbReference type="GO" id="GO:0009295">
    <property type="term" value="C:nucleoid"/>
    <property type="evidence" value="ECO:0007669"/>
    <property type="project" value="TreeGrafter"/>
</dbReference>
<dbReference type="InterPro" id="IPR011344">
    <property type="entry name" value="ssDNA-bd"/>
</dbReference>
<dbReference type="CDD" id="cd04496">
    <property type="entry name" value="SSB_OBF"/>
    <property type="match status" value="1"/>
</dbReference>
<comment type="caution">
    <text evidence="4">The sequence shown here is derived from an EMBL/GenBank/DDBJ whole genome shotgun (WGS) entry which is preliminary data.</text>
</comment>
<keyword evidence="1 2" id="KW-0238">DNA-binding</keyword>
<dbReference type="AlphaFoldDB" id="A0A3E4UL03"/>
<dbReference type="PANTHER" id="PTHR10302">
    <property type="entry name" value="SINGLE-STRANDED DNA-BINDING PROTEIN"/>
    <property type="match status" value="1"/>
</dbReference>
<reference evidence="4 5" key="1">
    <citation type="submission" date="2018-08" db="EMBL/GenBank/DDBJ databases">
        <title>A genome reference for cultivated species of the human gut microbiota.</title>
        <authorList>
            <person name="Zou Y."/>
            <person name="Xue W."/>
            <person name="Luo G."/>
        </authorList>
    </citation>
    <scope>NUCLEOTIDE SEQUENCE [LARGE SCALE GENOMIC DNA]</scope>
    <source>
        <strain evidence="4 5">TF03-6</strain>
    </source>
</reference>
<organism evidence="4 5">
    <name type="scientific">Bacteroides stercoris</name>
    <dbReference type="NCBI Taxonomy" id="46506"/>
    <lineage>
        <taxon>Bacteria</taxon>
        <taxon>Pseudomonadati</taxon>
        <taxon>Bacteroidota</taxon>
        <taxon>Bacteroidia</taxon>
        <taxon>Bacteroidales</taxon>
        <taxon>Bacteroidaceae</taxon>
        <taxon>Bacteroides</taxon>
    </lineage>
</organism>
<dbReference type="InterPro" id="IPR000424">
    <property type="entry name" value="Primosome_PriB/ssb"/>
</dbReference>
<dbReference type="RefSeq" id="WP_117742249.1">
    <property type="nucleotide sequence ID" value="NZ_QSSV01000019.1"/>
</dbReference>
<gene>
    <name evidence="4" type="ORF">DXC34_13960</name>
</gene>
<protein>
    <recommendedName>
        <fullName evidence="3">Single-stranded DNA-binding protein</fullName>
    </recommendedName>
</protein>